<evidence type="ECO:0000313" key="2">
    <source>
        <dbReference type="EMBL" id="KAH7042588.1"/>
    </source>
</evidence>
<evidence type="ECO:0000256" key="1">
    <source>
        <dbReference type="SAM" id="MobiDB-lite"/>
    </source>
</evidence>
<dbReference type="EMBL" id="JAGTJR010000025">
    <property type="protein sequence ID" value="KAH7042588.1"/>
    <property type="molecule type" value="Genomic_DNA"/>
</dbReference>
<name>A0ABQ8G4W2_9PEZI</name>
<gene>
    <name evidence="2" type="ORF">B0J12DRAFT_203053</name>
</gene>
<proteinExistence type="predicted"/>
<keyword evidence="3" id="KW-1185">Reference proteome</keyword>
<organism evidence="2 3">
    <name type="scientific">Macrophomina phaseolina</name>
    <dbReference type="NCBI Taxonomy" id="35725"/>
    <lineage>
        <taxon>Eukaryota</taxon>
        <taxon>Fungi</taxon>
        <taxon>Dikarya</taxon>
        <taxon>Ascomycota</taxon>
        <taxon>Pezizomycotina</taxon>
        <taxon>Dothideomycetes</taxon>
        <taxon>Dothideomycetes incertae sedis</taxon>
        <taxon>Botryosphaeriales</taxon>
        <taxon>Botryosphaeriaceae</taxon>
        <taxon>Macrophomina</taxon>
    </lineage>
</organism>
<accession>A0ABQ8G4W2</accession>
<evidence type="ECO:0000313" key="3">
    <source>
        <dbReference type="Proteomes" id="UP000774617"/>
    </source>
</evidence>
<feature type="compositionally biased region" description="Polar residues" evidence="1">
    <location>
        <begin position="20"/>
        <end position="31"/>
    </location>
</feature>
<dbReference type="Proteomes" id="UP000774617">
    <property type="component" value="Unassembled WGS sequence"/>
</dbReference>
<feature type="region of interest" description="Disordered" evidence="1">
    <location>
        <begin position="118"/>
        <end position="142"/>
    </location>
</feature>
<feature type="compositionally biased region" description="Basic and acidic residues" evidence="1">
    <location>
        <begin position="126"/>
        <end position="142"/>
    </location>
</feature>
<protein>
    <submittedName>
        <fullName evidence="2">Uncharacterized protein</fullName>
    </submittedName>
</protein>
<feature type="region of interest" description="Disordered" evidence="1">
    <location>
        <begin position="1"/>
        <end position="37"/>
    </location>
</feature>
<comment type="caution">
    <text evidence="2">The sequence shown here is derived from an EMBL/GenBank/DDBJ whole genome shotgun (WGS) entry which is preliminary data.</text>
</comment>
<reference evidence="2 3" key="1">
    <citation type="journal article" date="2021" name="Nat. Commun.">
        <title>Genetic determinants of endophytism in the Arabidopsis root mycobiome.</title>
        <authorList>
            <person name="Mesny F."/>
            <person name="Miyauchi S."/>
            <person name="Thiergart T."/>
            <person name="Pickel B."/>
            <person name="Atanasova L."/>
            <person name="Karlsson M."/>
            <person name="Huettel B."/>
            <person name="Barry K.W."/>
            <person name="Haridas S."/>
            <person name="Chen C."/>
            <person name="Bauer D."/>
            <person name="Andreopoulos W."/>
            <person name="Pangilinan J."/>
            <person name="LaButti K."/>
            <person name="Riley R."/>
            <person name="Lipzen A."/>
            <person name="Clum A."/>
            <person name="Drula E."/>
            <person name="Henrissat B."/>
            <person name="Kohler A."/>
            <person name="Grigoriev I.V."/>
            <person name="Martin F.M."/>
            <person name="Hacquard S."/>
        </authorList>
    </citation>
    <scope>NUCLEOTIDE SEQUENCE [LARGE SCALE GENOMIC DNA]</scope>
    <source>
        <strain evidence="2 3">MPI-SDFR-AT-0080</strain>
    </source>
</reference>
<feature type="compositionally biased region" description="Basic and acidic residues" evidence="1">
    <location>
        <begin position="9"/>
        <end position="19"/>
    </location>
</feature>
<sequence>MSAKRAHRTKEACRSDKSQLSDPSTLPQGQNLHRDRSRTAGAMADAQTYIFDTISESSTNAHPILTPTISSNLGFGPDEERQPADERHAMRDAGYEGIPAPILSDSCHAFRNLISVDSSLPSSGRRTPEHTSESPRKLGDVGHKTDDVIDVISAIDSVCRQRTQEAESNTELFVKQLNMPLENCISFLQRLTEAPLSEEEVTRAAQRMDIAIDRLNAEAITSPGKFTQAKSSVETLNCLLKEALGNAKDQVSTLERAVEKARIQEYHFAKLSTTMAAQNVHFWKALNQLMSKEKLLARLKLFEEDPNLGTRISRQIQYDVRTVSADVVDKQTTVVKAGNEMRERLIQLNAKKIETLRALGSQVTALNELEENMAATKKLIEDYTIVP</sequence>